<organism evidence="2">
    <name type="scientific">hydrothermal vent metagenome</name>
    <dbReference type="NCBI Taxonomy" id="652676"/>
    <lineage>
        <taxon>unclassified sequences</taxon>
        <taxon>metagenomes</taxon>
        <taxon>ecological metagenomes</taxon>
    </lineage>
</organism>
<dbReference type="InterPro" id="IPR024654">
    <property type="entry name" value="Calcineurin-like_PHP_lpxH"/>
</dbReference>
<sequence length="159" mass="17792">MLVGLISDTHDNVDRIEQSVAVFNERGVALVIHAGDFTSPFSLKPFDKLKADFVGIYGNNDGDRLLLRDRSRGRIHRQPHKFTFSEKRIVVMHEPDLVDDLAASGHFDLIVYGHTHCAEIEKINNTLMVNPGEAGHWLYGKATIAVVDIDKMEGEIISL</sequence>
<name>A0A3B1CP17_9ZZZZ</name>
<evidence type="ECO:0000313" key="2">
    <source>
        <dbReference type="EMBL" id="VAX30052.1"/>
    </source>
</evidence>
<dbReference type="SUPFAM" id="SSF56300">
    <property type="entry name" value="Metallo-dependent phosphatases"/>
    <property type="match status" value="1"/>
</dbReference>
<dbReference type="InterPro" id="IPR053193">
    <property type="entry name" value="MetalloPDE_YfcE-like"/>
</dbReference>
<dbReference type="InterPro" id="IPR000979">
    <property type="entry name" value="Phosphodiesterase_MJ0936/Vps29"/>
</dbReference>
<dbReference type="PANTHER" id="PTHR43165:SF1">
    <property type="entry name" value="PHOSPHODIESTERASE MJ0936"/>
    <property type="match status" value="1"/>
</dbReference>
<reference evidence="2" key="1">
    <citation type="submission" date="2018-06" db="EMBL/GenBank/DDBJ databases">
        <authorList>
            <person name="Zhirakovskaya E."/>
        </authorList>
    </citation>
    <scope>NUCLEOTIDE SEQUENCE</scope>
</reference>
<dbReference type="AlphaFoldDB" id="A0A3B1CP17"/>
<dbReference type="CDD" id="cd00841">
    <property type="entry name" value="MPP_YfcE"/>
    <property type="match status" value="1"/>
</dbReference>
<dbReference type="Pfam" id="PF12850">
    <property type="entry name" value="Metallophos_2"/>
    <property type="match status" value="1"/>
</dbReference>
<accession>A0A3B1CP17</accession>
<protein>
    <recommendedName>
        <fullName evidence="1">Calcineurin-like phosphoesterase domain-containing protein</fullName>
    </recommendedName>
</protein>
<dbReference type="EMBL" id="UOGH01000147">
    <property type="protein sequence ID" value="VAX30052.1"/>
    <property type="molecule type" value="Genomic_DNA"/>
</dbReference>
<dbReference type="PANTHER" id="PTHR43165">
    <property type="entry name" value="METALLOPHOSPHOESTERASE"/>
    <property type="match status" value="1"/>
</dbReference>
<dbReference type="Gene3D" id="3.60.21.10">
    <property type="match status" value="1"/>
</dbReference>
<feature type="domain" description="Calcineurin-like phosphoesterase" evidence="1">
    <location>
        <begin position="1"/>
        <end position="151"/>
    </location>
</feature>
<dbReference type="InterPro" id="IPR041802">
    <property type="entry name" value="MPP_YfcE"/>
</dbReference>
<proteinExistence type="predicted"/>
<dbReference type="NCBIfam" id="TIGR00040">
    <property type="entry name" value="yfcE"/>
    <property type="match status" value="1"/>
</dbReference>
<gene>
    <name evidence="2" type="ORF">MNBD_NITROSPIRAE02-7</name>
</gene>
<evidence type="ECO:0000259" key="1">
    <source>
        <dbReference type="Pfam" id="PF12850"/>
    </source>
</evidence>
<dbReference type="InterPro" id="IPR029052">
    <property type="entry name" value="Metallo-depent_PP-like"/>
</dbReference>